<evidence type="ECO:0000313" key="1">
    <source>
        <dbReference type="EMBL" id="MCW3787928.1"/>
    </source>
</evidence>
<protein>
    <submittedName>
        <fullName evidence="1">Uncharacterized protein</fullName>
    </submittedName>
</protein>
<gene>
    <name evidence="1" type="ORF">OM075_15740</name>
</gene>
<dbReference type="Proteomes" id="UP001209229">
    <property type="component" value="Unassembled WGS sequence"/>
</dbReference>
<sequence>MNKAFGILFFILSILSQVNGQDCYKEDLKNVQNIDFSSIFDGITYQGIIGNSYQRIEIKFIETTKDNNNPSTYQVKGKSKVNNNICDFEGTFWILKATRLDTENELCEGPDIYDGTIEGKYRFKENPNQSHVGIFEGDFYIQWNKIDKRIEHHVGWLSDSEPTKFIGTWTEYGKNTLKKCNWSRNVPPESLGELFKYWENGYYLINQKYFNRGWESYAISGLNRWLIIPLDFESFSAKIGEDKEYSDNDINNARANEQKEWWK</sequence>
<keyword evidence="2" id="KW-1185">Reference proteome</keyword>
<dbReference type="EMBL" id="JAPDPJ010000039">
    <property type="protein sequence ID" value="MCW3787928.1"/>
    <property type="molecule type" value="Genomic_DNA"/>
</dbReference>
<dbReference type="AlphaFoldDB" id="A0AAE3M6E7"/>
<accession>A0AAE3M6E7</accession>
<comment type="caution">
    <text evidence="1">The sequence shown here is derived from an EMBL/GenBank/DDBJ whole genome shotgun (WGS) entry which is preliminary data.</text>
</comment>
<dbReference type="RefSeq" id="WP_301191492.1">
    <property type="nucleotide sequence ID" value="NZ_JAPDPJ010000039.1"/>
</dbReference>
<proteinExistence type="predicted"/>
<reference evidence="1" key="1">
    <citation type="submission" date="2022-10" db="EMBL/GenBank/DDBJ databases">
        <authorList>
            <person name="Yu W.X."/>
        </authorList>
    </citation>
    <scope>NUCLEOTIDE SEQUENCE</scope>
    <source>
        <strain evidence="1">AAT</strain>
    </source>
</reference>
<evidence type="ECO:0000313" key="2">
    <source>
        <dbReference type="Proteomes" id="UP001209229"/>
    </source>
</evidence>
<organism evidence="1 2">
    <name type="scientific">Plebeiibacterium sediminum</name>
    <dbReference type="NCBI Taxonomy" id="2992112"/>
    <lineage>
        <taxon>Bacteria</taxon>
        <taxon>Pseudomonadati</taxon>
        <taxon>Bacteroidota</taxon>
        <taxon>Bacteroidia</taxon>
        <taxon>Marinilabiliales</taxon>
        <taxon>Marinilabiliaceae</taxon>
        <taxon>Plebeiibacterium</taxon>
    </lineage>
</organism>
<name>A0AAE3M6E7_9BACT</name>